<sequence>EHEHGGRTHDSDRGHYRRRGRPDGLEDRPEPLGRRVRRQAHDVRHRQGTLRRVRGRGGDPPRRPDRGQRELLDRRRQHRHPRREARRAPPLQRLLRRRRPPQARLHEHPRRARPRADLQGPRRPDDQGGHPAGRPRRHVQRLRRQPLGADGGELVGDDGDRPRGVGDDLQLRPRGRRRPRRHHGQGRPRAGGGPAGL</sequence>
<feature type="compositionally biased region" description="Basic and acidic residues" evidence="1">
    <location>
        <begin position="158"/>
        <end position="171"/>
    </location>
</feature>
<feature type="non-terminal residue" evidence="2">
    <location>
        <position position="197"/>
    </location>
</feature>
<feature type="compositionally biased region" description="Basic and acidic residues" evidence="1">
    <location>
        <begin position="21"/>
        <end position="33"/>
    </location>
</feature>
<evidence type="ECO:0000313" key="2">
    <source>
        <dbReference type="EMBL" id="CAA9557257.1"/>
    </source>
</evidence>
<feature type="compositionally biased region" description="Basic residues" evidence="1">
    <location>
        <begin position="173"/>
        <end position="186"/>
    </location>
</feature>
<dbReference type="EMBL" id="CADCWF010000142">
    <property type="protein sequence ID" value="CAA9557257.1"/>
    <property type="molecule type" value="Genomic_DNA"/>
</dbReference>
<gene>
    <name evidence="2" type="ORF">AVDCRST_MAG59-2251</name>
</gene>
<evidence type="ECO:0000256" key="1">
    <source>
        <dbReference type="SAM" id="MobiDB-lite"/>
    </source>
</evidence>
<organism evidence="2">
    <name type="scientific">uncultured Thermomicrobiales bacterium</name>
    <dbReference type="NCBI Taxonomy" id="1645740"/>
    <lineage>
        <taxon>Bacteria</taxon>
        <taxon>Pseudomonadati</taxon>
        <taxon>Thermomicrobiota</taxon>
        <taxon>Thermomicrobia</taxon>
        <taxon>Thermomicrobiales</taxon>
        <taxon>environmental samples</taxon>
    </lineage>
</organism>
<feature type="compositionally biased region" description="Basic and acidic residues" evidence="1">
    <location>
        <begin position="1"/>
        <end position="14"/>
    </location>
</feature>
<name>A0A6J4UT60_9BACT</name>
<feature type="compositionally biased region" description="Basic and acidic residues" evidence="1">
    <location>
        <begin position="114"/>
        <end position="128"/>
    </location>
</feature>
<proteinExistence type="predicted"/>
<feature type="compositionally biased region" description="Basic and acidic residues" evidence="1">
    <location>
        <begin position="56"/>
        <end position="74"/>
    </location>
</feature>
<feature type="compositionally biased region" description="Basic residues" evidence="1">
    <location>
        <begin position="75"/>
        <end position="85"/>
    </location>
</feature>
<dbReference type="AlphaFoldDB" id="A0A6J4UT60"/>
<feature type="compositionally biased region" description="Basic residues" evidence="1">
    <location>
        <begin position="94"/>
        <end position="113"/>
    </location>
</feature>
<feature type="non-terminal residue" evidence="2">
    <location>
        <position position="1"/>
    </location>
</feature>
<feature type="region of interest" description="Disordered" evidence="1">
    <location>
        <begin position="1"/>
        <end position="197"/>
    </location>
</feature>
<feature type="compositionally biased region" description="Basic residues" evidence="1">
    <location>
        <begin position="34"/>
        <end position="55"/>
    </location>
</feature>
<accession>A0A6J4UT60</accession>
<feature type="compositionally biased region" description="Basic residues" evidence="1">
    <location>
        <begin position="133"/>
        <end position="144"/>
    </location>
</feature>
<protein>
    <submittedName>
        <fullName evidence="2">Uncharacterized protein</fullName>
    </submittedName>
</protein>
<reference evidence="2" key="1">
    <citation type="submission" date="2020-02" db="EMBL/GenBank/DDBJ databases">
        <authorList>
            <person name="Meier V. D."/>
        </authorList>
    </citation>
    <scope>NUCLEOTIDE SEQUENCE</scope>
    <source>
        <strain evidence="2">AVDCRST_MAG59</strain>
    </source>
</reference>